<evidence type="ECO:0000259" key="1">
    <source>
        <dbReference type="Pfam" id="PF00248"/>
    </source>
</evidence>
<dbReference type="RefSeq" id="WP_044578546.1">
    <property type="nucleotide sequence ID" value="NZ_BAABDR010000055.1"/>
</dbReference>
<organism evidence="2">
    <name type="scientific">Streptomyces iranensis</name>
    <dbReference type="NCBI Taxonomy" id="576784"/>
    <lineage>
        <taxon>Bacteria</taxon>
        <taxon>Bacillati</taxon>
        <taxon>Actinomycetota</taxon>
        <taxon>Actinomycetes</taxon>
        <taxon>Kitasatosporales</taxon>
        <taxon>Streptomycetaceae</taxon>
        <taxon>Streptomyces</taxon>
        <taxon>Streptomyces violaceusniger group</taxon>
    </lineage>
</organism>
<dbReference type="InterPro" id="IPR036812">
    <property type="entry name" value="NAD(P)_OxRdtase_dom_sf"/>
</dbReference>
<dbReference type="Proteomes" id="UP000756710">
    <property type="component" value="Unassembled WGS sequence"/>
</dbReference>
<dbReference type="GO" id="GO:0005829">
    <property type="term" value="C:cytosol"/>
    <property type="evidence" value="ECO:0007669"/>
    <property type="project" value="TreeGrafter"/>
</dbReference>
<reference evidence="2" key="1">
    <citation type="submission" date="2014-05" db="EMBL/GenBank/DDBJ databases">
        <authorList>
            <person name="Horn Fabian"/>
        </authorList>
    </citation>
    <scope>NUCLEOTIDE SEQUENCE</scope>
</reference>
<reference evidence="3 4" key="2">
    <citation type="submission" date="2021-03" db="EMBL/GenBank/DDBJ databases">
        <title>Genomic Encyclopedia of Type Strains, Phase IV (KMG-IV): sequencing the most valuable type-strain genomes for metagenomic binning, comparative biology and taxonomic classification.</title>
        <authorList>
            <person name="Goeker M."/>
        </authorList>
    </citation>
    <scope>NUCLEOTIDE SEQUENCE [LARGE SCALE GENOMIC DNA]</scope>
    <source>
        <strain evidence="3 4">DSM 41954</strain>
    </source>
</reference>
<accession>A0A061A8I6</accession>
<dbReference type="Gene3D" id="3.20.20.100">
    <property type="entry name" value="NADP-dependent oxidoreductase domain"/>
    <property type="match status" value="1"/>
</dbReference>
<dbReference type="PANTHER" id="PTHR42686">
    <property type="entry name" value="GH17980P-RELATED"/>
    <property type="match status" value="1"/>
</dbReference>
<dbReference type="PANTHER" id="PTHR42686:SF1">
    <property type="entry name" value="GH17980P-RELATED"/>
    <property type="match status" value="1"/>
</dbReference>
<dbReference type="EMBL" id="LK022848">
    <property type="protein sequence ID" value="CDR14002.1"/>
    <property type="molecule type" value="Genomic_DNA"/>
</dbReference>
<dbReference type="Pfam" id="PF00248">
    <property type="entry name" value="Aldo_ket_red"/>
    <property type="match status" value="1"/>
</dbReference>
<dbReference type="HOGENOM" id="CLU_023205_5_0_11"/>
<evidence type="ECO:0000313" key="4">
    <source>
        <dbReference type="Proteomes" id="UP000756710"/>
    </source>
</evidence>
<sequence length="337" mass="36630">MRVNEPRPLGRTSVRTTAMSFGAAPIGNFLHPFSEPMAMEMVSQAWDLGIRHFDTAPLYGHGLSEHRLGHALRGYPRDQYVISTKVGRRLEPAAPGTFDSGLWVEPAPFAAHYDYSYDGIMRSVEESLQRMLTDHVDILLMHDVDHYTHGDAQPEMFRQAVEEGFPALVRLREEGVVSAIGFGVNETDVCLEAVRRTDADCVLLAGRYTLLEQDPLDELLPLCEKRGVSVILGGVYNSGVLATGAIEGAKFNYAPAPPEILQRTARIHAICRAHDVALPAAALGFAAAHPSVASVCVGSRTPEQQSGSAALFGARIPGQLWDDLRDAGLLRPDAPTP</sequence>
<proteinExistence type="predicted"/>
<dbReference type="AlphaFoldDB" id="A0A061A8I6"/>
<feature type="domain" description="NADP-dependent oxidoreductase" evidence="1">
    <location>
        <begin position="19"/>
        <end position="317"/>
    </location>
</feature>
<dbReference type="SUPFAM" id="SSF51430">
    <property type="entry name" value="NAD(P)-linked oxidoreductase"/>
    <property type="match status" value="1"/>
</dbReference>
<dbReference type="EMBL" id="JAGGLR010000002">
    <property type="protein sequence ID" value="MBP2060092.1"/>
    <property type="molecule type" value="Genomic_DNA"/>
</dbReference>
<keyword evidence="3" id="KW-0560">Oxidoreductase</keyword>
<evidence type="ECO:0000313" key="3">
    <source>
        <dbReference type="EMBL" id="MBP2060092.1"/>
    </source>
</evidence>
<dbReference type="EC" id="1.1.1.122" evidence="3"/>
<gene>
    <name evidence="3" type="ORF">J2Z30_001090</name>
    <name evidence="2" type="ORF">SIRAN8197</name>
</gene>
<dbReference type="GO" id="GO:0047834">
    <property type="term" value="F:D-threo-aldose 1-dehydrogenase activity"/>
    <property type="evidence" value="ECO:0007669"/>
    <property type="project" value="UniProtKB-EC"/>
</dbReference>
<dbReference type="InterPro" id="IPR020471">
    <property type="entry name" value="AKR"/>
</dbReference>
<dbReference type="InterPro" id="IPR023210">
    <property type="entry name" value="NADP_OxRdtase_dom"/>
</dbReference>
<name>A0A061A8I6_9ACTN</name>
<evidence type="ECO:0000313" key="2">
    <source>
        <dbReference type="EMBL" id="CDR14002.1"/>
    </source>
</evidence>
<keyword evidence="4" id="KW-1185">Reference proteome</keyword>
<protein>
    <submittedName>
        <fullName evidence="3">D-threo-aldose 1-dehydrogenase</fullName>
        <ecNumber evidence="3">1.1.1.122</ecNumber>
    </submittedName>
    <submittedName>
        <fullName evidence="2">Pyridoxal 4-dehydrogenase</fullName>
    </submittedName>
</protein>